<evidence type="ECO:0000256" key="1">
    <source>
        <dbReference type="ARBA" id="ARBA00022723"/>
    </source>
</evidence>
<evidence type="ECO:0000259" key="5">
    <source>
        <dbReference type="Pfam" id="PF00962"/>
    </source>
</evidence>
<feature type="domain" description="Adenosine deaminase" evidence="5">
    <location>
        <begin position="9"/>
        <end position="328"/>
    </location>
</feature>
<keyword evidence="7" id="KW-1185">Reference proteome</keyword>
<protein>
    <recommendedName>
        <fullName evidence="4">Adenine deaminase</fullName>
        <shortName evidence="4">ADE</shortName>
        <ecNumber evidence="4">3.5.4.2</ecNumber>
    </recommendedName>
    <alternativeName>
        <fullName evidence="4">Adenine aminohydrolase</fullName>
        <shortName evidence="4">AAH</shortName>
    </alternativeName>
</protein>
<dbReference type="EC" id="3.5.4.2" evidence="4"/>
<comment type="caution">
    <text evidence="6">The sequence shown here is derived from an EMBL/GenBank/DDBJ whole genome shotgun (WGS) entry which is preliminary data.</text>
</comment>
<dbReference type="HAMAP" id="MF_01962">
    <property type="entry name" value="Adenine_deaminase"/>
    <property type="match status" value="1"/>
</dbReference>
<dbReference type="PANTHER" id="PTHR43114:SF7">
    <property type="entry name" value="ADENOSINE DEAMINASE DOMAIN-CONTAINING PROTEIN"/>
    <property type="match status" value="1"/>
</dbReference>
<dbReference type="Proteomes" id="UP000233293">
    <property type="component" value="Unassembled WGS sequence"/>
</dbReference>
<organism evidence="6 7">
    <name type="scientific">Telmatospirillum siberiense</name>
    <dbReference type="NCBI Taxonomy" id="382514"/>
    <lineage>
        <taxon>Bacteria</taxon>
        <taxon>Pseudomonadati</taxon>
        <taxon>Pseudomonadota</taxon>
        <taxon>Alphaproteobacteria</taxon>
        <taxon>Rhodospirillales</taxon>
        <taxon>Rhodospirillaceae</taxon>
        <taxon>Telmatospirillum</taxon>
    </lineage>
</organism>
<evidence type="ECO:0000256" key="2">
    <source>
        <dbReference type="ARBA" id="ARBA00022801"/>
    </source>
</evidence>
<dbReference type="InterPro" id="IPR001365">
    <property type="entry name" value="A_deaminase_dom"/>
</dbReference>
<comment type="cofactor">
    <cofactor evidence="4">
        <name>Zn(2+)</name>
        <dbReference type="ChEBI" id="CHEBI:29105"/>
    </cofactor>
    <text evidence="4">Binds 1 zinc ion per subunit.</text>
</comment>
<comment type="similarity">
    <text evidence="4">Belongs to the metallo-dependent hydrolases superfamily. Adenosine and AMP deaminases family. Adenine deaminase type 2 subfamily.</text>
</comment>
<keyword evidence="4" id="KW-0546">Nucleotide metabolism</keyword>
<dbReference type="GO" id="GO:0008270">
    <property type="term" value="F:zinc ion binding"/>
    <property type="evidence" value="ECO:0007669"/>
    <property type="project" value="UniProtKB-UniRule"/>
</dbReference>
<dbReference type="InterPro" id="IPR006330">
    <property type="entry name" value="Ado/ade_deaminase"/>
</dbReference>
<feature type="binding site" evidence="4">
    <location>
        <position position="16"/>
    </location>
    <ligand>
        <name>Zn(2+)</name>
        <dbReference type="ChEBI" id="CHEBI:29105"/>
        <note>catalytic</note>
    </ligand>
</feature>
<feature type="binding site" evidence="4">
    <location>
        <position position="14"/>
    </location>
    <ligand>
        <name>Zn(2+)</name>
        <dbReference type="ChEBI" id="CHEBI:29105"/>
        <note>catalytic</note>
    </ligand>
</feature>
<dbReference type="GO" id="GO:0009117">
    <property type="term" value="P:nucleotide metabolic process"/>
    <property type="evidence" value="ECO:0007669"/>
    <property type="project" value="UniProtKB-KW"/>
</dbReference>
<dbReference type="Gene3D" id="3.20.20.140">
    <property type="entry name" value="Metal-dependent hydrolases"/>
    <property type="match status" value="1"/>
</dbReference>
<dbReference type="NCBIfam" id="TIGR01430">
    <property type="entry name" value="aden_deam"/>
    <property type="match status" value="1"/>
</dbReference>
<comment type="caution">
    <text evidence="4">Lacks conserved residue(s) required for the propagation of feature annotation.</text>
</comment>
<dbReference type="GO" id="GO:0005829">
    <property type="term" value="C:cytosol"/>
    <property type="evidence" value="ECO:0007669"/>
    <property type="project" value="TreeGrafter"/>
</dbReference>
<comment type="function">
    <text evidence="4">Catalyzes the hydrolytic deamination of adenine to hypoxanthine. Plays an important role in the purine salvage pathway and in nitrogen catabolism.</text>
</comment>
<dbReference type="OrthoDB" id="105475at2"/>
<feature type="binding site" evidence="4">
    <location>
        <position position="275"/>
    </location>
    <ligand>
        <name>Zn(2+)</name>
        <dbReference type="ChEBI" id="CHEBI:29105"/>
        <note>catalytic</note>
    </ligand>
</feature>
<reference evidence="7" key="1">
    <citation type="submission" date="2017-12" db="EMBL/GenBank/DDBJ databases">
        <title>Draft genome sequence of Telmatospirillum siberiense 26-4b1T, an acidotolerant peatland alphaproteobacterium potentially involved in sulfur cycling.</title>
        <authorList>
            <person name="Hausmann B."/>
            <person name="Pjevac P."/>
            <person name="Schreck K."/>
            <person name="Herbold C.W."/>
            <person name="Daims H."/>
            <person name="Wagner M."/>
            <person name="Pester M."/>
            <person name="Loy A."/>
        </authorList>
    </citation>
    <scope>NUCLEOTIDE SEQUENCE [LARGE SCALE GENOMIC DNA]</scope>
    <source>
        <strain evidence="7">26-4b1</strain>
    </source>
</reference>
<comment type="catalytic activity">
    <reaction evidence="4">
        <text>adenine + H2O + H(+) = hypoxanthine + NH4(+)</text>
        <dbReference type="Rhea" id="RHEA:23688"/>
        <dbReference type="ChEBI" id="CHEBI:15377"/>
        <dbReference type="ChEBI" id="CHEBI:15378"/>
        <dbReference type="ChEBI" id="CHEBI:16708"/>
        <dbReference type="ChEBI" id="CHEBI:17368"/>
        <dbReference type="ChEBI" id="CHEBI:28938"/>
        <dbReference type="EC" id="3.5.4.2"/>
    </reaction>
</comment>
<evidence type="ECO:0000313" key="7">
    <source>
        <dbReference type="Proteomes" id="UP000233293"/>
    </source>
</evidence>
<feature type="site" description="Important for catalytic activity" evidence="4">
    <location>
        <position position="220"/>
    </location>
</feature>
<dbReference type="SUPFAM" id="SSF51556">
    <property type="entry name" value="Metallo-dependent hydrolases"/>
    <property type="match status" value="1"/>
</dbReference>
<dbReference type="AlphaFoldDB" id="A0A2N3PPS4"/>
<name>A0A2N3PPS4_9PROT</name>
<dbReference type="EMBL" id="PIUM01000033">
    <property type="protein sequence ID" value="PKU22388.1"/>
    <property type="molecule type" value="Genomic_DNA"/>
</dbReference>
<keyword evidence="3 4" id="KW-0862">Zinc</keyword>
<evidence type="ECO:0000313" key="6">
    <source>
        <dbReference type="EMBL" id="PKU22388.1"/>
    </source>
</evidence>
<keyword evidence="1 4" id="KW-0479">Metal-binding</keyword>
<dbReference type="GO" id="GO:0000034">
    <property type="term" value="F:adenine deaminase activity"/>
    <property type="evidence" value="ECO:0007669"/>
    <property type="project" value="UniProtKB-UniRule"/>
</dbReference>
<keyword evidence="2 4" id="KW-0378">Hydrolase</keyword>
<evidence type="ECO:0000256" key="4">
    <source>
        <dbReference type="HAMAP-Rule" id="MF_01962"/>
    </source>
</evidence>
<proteinExistence type="inferred from homology"/>
<dbReference type="GO" id="GO:0006146">
    <property type="term" value="P:adenine catabolic process"/>
    <property type="evidence" value="ECO:0007669"/>
    <property type="project" value="UniProtKB-UniRule"/>
</dbReference>
<dbReference type="InterPro" id="IPR028892">
    <property type="entry name" value="ADE"/>
</dbReference>
<dbReference type="InterPro" id="IPR032466">
    <property type="entry name" value="Metal_Hydrolase"/>
</dbReference>
<sequence length="332" mass="37650">MDAFIAGMPKCELHVHLEGTLEPELKFALAARNGIALPFATAGELRATYDFHDLPSFLAIYYDGMRVLRKEPDFYDLTWAYLAKAHSQNVRYSEMFFDPQAHTARGVSFDTVIRGIRRAQMDAENRLGIRSQLIMCFLRDWSAEFAMATLLESLPYKEWIIGVGLDSDEKNNPPLKFREVFQRAREEGYLLTMHCDVDQDDTTAHIRQCIEDIGVSRLDHGVNTLDDPTLIAMVAERKLGLTICPVSNAYVTGDSKARQIKRFLDLGIRATVNSDDPAYFGGYMTENLLCTQREADLTRDEVTQLMRNAFESTWLPRAAKDRFLAELETAAG</sequence>
<dbReference type="GO" id="GO:0043103">
    <property type="term" value="P:hypoxanthine salvage"/>
    <property type="evidence" value="ECO:0007669"/>
    <property type="project" value="UniProtKB-UniRule"/>
</dbReference>
<feature type="binding site" evidence="4">
    <location>
        <position position="194"/>
    </location>
    <ligand>
        <name>Zn(2+)</name>
        <dbReference type="ChEBI" id="CHEBI:29105"/>
        <note>catalytic</note>
    </ligand>
</feature>
<gene>
    <name evidence="6" type="primary">add</name>
    <name evidence="6" type="ORF">CWS72_21905</name>
</gene>
<evidence type="ECO:0000256" key="3">
    <source>
        <dbReference type="ARBA" id="ARBA00022833"/>
    </source>
</evidence>
<feature type="binding site" evidence="4">
    <location>
        <position position="276"/>
    </location>
    <ligand>
        <name>substrate</name>
    </ligand>
</feature>
<dbReference type="CDD" id="cd01320">
    <property type="entry name" value="ADA"/>
    <property type="match status" value="1"/>
</dbReference>
<accession>A0A2N3PPS4</accession>
<dbReference type="PANTHER" id="PTHR43114">
    <property type="entry name" value="ADENINE DEAMINASE"/>
    <property type="match status" value="1"/>
</dbReference>
<dbReference type="Pfam" id="PF00962">
    <property type="entry name" value="A_deaminase"/>
    <property type="match status" value="1"/>
</dbReference>